<reference evidence="1" key="1">
    <citation type="submission" date="2020-03" db="EMBL/GenBank/DDBJ databases">
        <title>The deep terrestrial virosphere.</title>
        <authorList>
            <person name="Holmfeldt K."/>
            <person name="Nilsson E."/>
            <person name="Simone D."/>
            <person name="Lopez-Fernandez M."/>
            <person name="Wu X."/>
            <person name="de Brujin I."/>
            <person name="Lundin D."/>
            <person name="Andersson A."/>
            <person name="Bertilsson S."/>
            <person name="Dopson M."/>
        </authorList>
    </citation>
    <scope>NUCLEOTIDE SEQUENCE</scope>
    <source>
        <strain evidence="1">MM415A01194</strain>
    </source>
</reference>
<gene>
    <name evidence="1" type="ORF">MM415A01194_0012</name>
</gene>
<dbReference type="InterPro" id="IPR009045">
    <property type="entry name" value="Zn_M74/Hedgehog-like"/>
</dbReference>
<dbReference type="SUPFAM" id="SSF55166">
    <property type="entry name" value="Hedgehog/DD-peptidase"/>
    <property type="match status" value="1"/>
</dbReference>
<name>A0A6M3K7X6_9ZZZZ</name>
<accession>A0A6M3K7X6</accession>
<dbReference type="Gene3D" id="3.30.1380.10">
    <property type="match status" value="1"/>
</dbReference>
<proteinExistence type="predicted"/>
<dbReference type="AlphaFoldDB" id="A0A6M3K7X6"/>
<protein>
    <submittedName>
        <fullName evidence="1">Putative peptidase</fullName>
    </submittedName>
</protein>
<organism evidence="1">
    <name type="scientific">viral metagenome</name>
    <dbReference type="NCBI Taxonomy" id="1070528"/>
    <lineage>
        <taxon>unclassified sequences</taxon>
        <taxon>metagenomes</taxon>
        <taxon>organismal metagenomes</taxon>
    </lineage>
</organism>
<dbReference type="EMBL" id="MT142308">
    <property type="protein sequence ID" value="QJA77893.1"/>
    <property type="molecule type" value="Genomic_DNA"/>
</dbReference>
<evidence type="ECO:0000313" key="1">
    <source>
        <dbReference type="EMBL" id="QJA77893.1"/>
    </source>
</evidence>
<sequence length="140" mass="16178">MIKGDVEEIIMPKFSAISRERLESCDPRLQAVFNEVVKYFDCAILEGHRGQALQDLYFRQMKSKIKWPNGEHNSIPSKAVDAMPFPVNWKDTNRLCYFAGFIVGIADHMGIKIRWGKDWDGDRDLNDQTFNDGPHFEVVD</sequence>